<gene>
    <name evidence="7" type="ORF">CYMTET_28542</name>
</gene>
<evidence type="ECO:0000259" key="6">
    <source>
        <dbReference type="Pfam" id="PF14881"/>
    </source>
</evidence>
<comment type="similarity">
    <text evidence="2">Belongs to the misato family.</text>
</comment>
<evidence type="ECO:0000256" key="4">
    <source>
        <dbReference type="SAM" id="MobiDB-lite"/>
    </source>
</evidence>
<dbReference type="GO" id="GO:0007005">
    <property type="term" value="P:mitochondrion organization"/>
    <property type="evidence" value="ECO:0007669"/>
    <property type="project" value="InterPro"/>
</dbReference>
<dbReference type="Pfam" id="PF10644">
    <property type="entry name" value="Misat_Tub_SegII"/>
    <property type="match status" value="1"/>
</dbReference>
<dbReference type="Pfam" id="PF14881">
    <property type="entry name" value="Tubulin_3"/>
    <property type="match status" value="1"/>
</dbReference>
<proteinExistence type="inferred from homology"/>
<dbReference type="InterPro" id="IPR036525">
    <property type="entry name" value="Tubulin/FtsZ_GTPase_sf"/>
</dbReference>
<feature type="domain" description="Misato Segment II tubulin-like" evidence="5">
    <location>
        <begin position="4"/>
        <end position="120"/>
    </location>
</feature>
<dbReference type="SUPFAM" id="SSF52490">
    <property type="entry name" value="Tubulin nucleotide-binding domain-like"/>
    <property type="match status" value="1"/>
</dbReference>
<name>A0AAE0FML5_9CHLO</name>
<keyword evidence="8" id="KW-1185">Reference proteome</keyword>
<accession>A0AAE0FML5</accession>
<dbReference type="PANTHER" id="PTHR13391:SF0">
    <property type="entry name" value="PROTEIN MISATO HOMOLOG 1"/>
    <property type="match status" value="1"/>
</dbReference>
<evidence type="ECO:0000259" key="5">
    <source>
        <dbReference type="Pfam" id="PF10644"/>
    </source>
</evidence>
<comment type="subcellular location">
    <subcellularLocation>
        <location evidence="1">Mitochondrion</location>
    </subcellularLocation>
</comment>
<evidence type="ECO:0000256" key="1">
    <source>
        <dbReference type="ARBA" id="ARBA00004173"/>
    </source>
</evidence>
<keyword evidence="3" id="KW-0496">Mitochondrion</keyword>
<dbReference type="InterPro" id="IPR049942">
    <property type="entry name" value="DML1/Misato"/>
</dbReference>
<sequence length="484" mass="51937">MPKSEIITLQLGNYANFVGSHFWNFQDELLGRSSSGEDSSAQQFNFDVLYRVGETAKGDPTYTPRTVVFDLKGSLGSLPCQDDPYSSSSSEFPPVVTWSGETATYVSEPVPKNSFLQALDAEAEESASPESSLAAQGPEDACQASGECGDDEVDLDEDDPMMEAAKGLEDSVEYWTDYLKAQLHIRSIYQLPGKWQDTAVFDGFGDGADVLASEDMREEALDRVRFFLEECDHLQGFHVLAEDQGGFGAVTSALLTHLRDDCPRLPVVLFSLRPPEVDAAFQADPAGEKRRWLSRGLAASSLTSVASVYVPVGSRSVASAFQPSLHIRAGCRFHTSSVYAAAIEGATTPYRLHPTPPEGAAESAQGRMSLDEYVQLLRCRGGAPLAALAASMPAAAVPQHAVDARMEQRGGPHAGASRGDCAGALSRSLVSLTDGVAACTSTPLVRIMSLRCQPSRFGPMKPLEGSQTANPEQWHFPSRISCGA</sequence>
<dbReference type="InterPro" id="IPR019605">
    <property type="entry name" value="Misato_II_tubulin-like"/>
</dbReference>
<evidence type="ECO:0000256" key="3">
    <source>
        <dbReference type="ARBA" id="ARBA00023128"/>
    </source>
</evidence>
<dbReference type="Gene3D" id="3.40.50.1440">
    <property type="entry name" value="Tubulin/FtsZ, GTPase domain"/>
    <property type="match status" value="1"/>
</dbReference>
<comment type="caution">
    <text evidence="7">The sequence shown here is derived from an EMBL/GenBank/DDBJ whole genome shotgun (WGS) entry which is preliminary data.</text>
</comment>
<dbReference type="EMBL" id="LGRX02016070">
    <property type="protein sequence ID" value="KAK3262612.1"/>
    <property type="molecule type" value="Genomic_DNA"/>
</dbReference>
<dbReference type="Proteomes" id="UP001190700">
    <property type="component" value="Unassembled WGS sequence"/>
</dbReference>
<evidence type="ECO:0000256" key="2">
    <source>
        <dbReference type="ARBA" id="ARBA00008507"/>
    </source>
</evidence>
<evidence type="ECO:0000313" key="8">
    <source>
        <dbReference type="Proteomes" id="UP001190700"/>
    </source>
</evidence>
<dbReference type="InterPro" id="IPR029209">
    <property type="entry name" value="DML1/Misato_tubulin"/>
</dbReference>
<reference evidence="7 8" key="1">
    <citation type="journal article" date="2015" name="Genome Biol. Evol.">
        <title>Comparative Genomics of a Bacterivorous Green Alga Reveals Evolutionary Causalities and Consequences of Phago-Mixotrophic Mode of Nutrition.</title>
        <authorList>
            <person name="Burns J.A."/>
            <person name="Paasch A."/>
            <person name="Narechania A."/>
            <person name="Kim E."/>
        </authorList>
    </citation>
    <scope>NUCLEOTIDE SEQUENCE [LARGE SCALE GENOMIC DNA]</scope>
    <source>
        <strain evidence="7 8">PLY_AMNH</strain>
    </source>
</reference>
<feature type="domain" description="DML1/Misato tubulin" evidence="6">
    <location>
        <begin position="169"/>
        <end position="352"/>
    </location>
</feature>
<dbReference type="GO" id="GO:0005739">
    <property type="term" value="C:mitochondrion"/>
    <property type="evidence" value="ECO:0007669"/>
    <property type="project" value="UniProtKB-SubCell"/>
</dbReference>
<protein>
    <submittedName>
        <fullName evidence="7">Uncharacterized protein</fullName>
    </submittedName>
</protein>
<dbReference type="PANTHER" id="PTHR13391">
    <property type="entry name" value="MITOCHONDRIAL DISTRIBUTION REGULATOR MISATO"/>
    <property type="match status" value="1"/>
</dbReference>
<feature type="region of interest" description="Disordered" evidence="4">
    <location>
        <begin position="122"/>
        <end position="150"/>
    </location>
</feature>
<dbReference type="AlphaFoldDB" id="A0AAE0FML5"/>
<organism evidence="7 8">
    <name type="scientific">Cymbomonas tetramitiformis</name>
    <dbReference type="NCBI Taxonomy" id="36881"/>
    <lineage>
        <taxon>Eukaryota</taxon>
        <taxon>Viridiplantae</taxon>
        <taxon>Chlorophyta</taxon>
        <taxon>Pyramimonadophyceae</taxon>
        <taxon>Pyramimonadales</taxon>
        <taxon>Pyramimonadaceae</taxon>
        <taxon>Cymbomonas</taxon>
    </lineage>
</organism>
<evidence type="ECO:0000313" key="7">
    <source>
        <dbReference type="EMBL" id="KAK3262612.1"/>
    </source>
</evidence>